<keyword evidence="1" id="KW-0472">Membrane</keyword>
<evidence type="ECO:0000256" key="2">
    <source>
        <dbReference type="SAM" id="SignalP"/>
    </source>
</evidence>
<feature type="signal peptide" evidence="2">
    <location>
        <begin position="1"/>
        <end position="24"/>
    </location>
</feature>
<keyword evidence="1" id="KW-1133">Transmembrane helix</keyword>
<dbReference type="Proteomes" id="UP000226442">
    <property type="component" value="Unassembled WGS sequence"/>
</dbReference>
<reference evidence="3" key="1">
    <citation type="submission" date="2017-10" db="EMBL/GenBank/DDBJ databases">
        <title>Draft genome sequence of the planktic cyanobacteria Tychonema bourrellyi isolated from alpine lentic freshwater.</title>
        <authorList>
            <person name="Tett A."/>
            <person name="Armanini F."/>
            <person name="Asnicar F."/>
            <person name="Boscaini A."/>
            <person name="Pasolli E."/>
            <person name="Zolfo M."/>
            <person name="Donati C."/>
            <person name="Salmaso N."/>
            <person name="Segata N."/>
        </authorList>
    </citation>
    <scope>NUCLEOTIDE SEQUENCE</scope>
    <source>
        <strain evidence="3">FEM_GT703</strain>
    </source>
</reference>
<dbReference type="OrthoDB" id="9901178at2"/>
<evidence type="ECO:0000256" key="1">
    <source>
        <dbReference type="SAM" id="Phobius"/>
    </source>
</evidence>
<keyword evidence="2" id="KW-0732">Signal</keyword>
<keyword evidence="1" id="KW-0812">Transmembrane</keyword>
<proteinExistence type="predicted"/>
<gene>
    <name evidence="3" type="ORF">CP500_017445</name>
</gene>
<name>A0A2G4EXJ5_9CYAN</name>
<comment type="caution">
    <text evidence="3">The sequence shown here is derived from an EMBL/GenBank/DDBJ whole genome shotgun (WGS) entry which is preliminary data.</text>
</comment>
<protein>
    <submittedName>
        <fullName evidence="3">Uncharacterized protein</fullName>
    </submittedName>
</protein>
<dbReference type="EMBL" id="NXIB02000116">
    <property type="protein sequence ID" value="PHX54196.1"/>
    <property type="molecule type" value="Genomic_DNA"/>
</dbReference>
<feature type="chain" id="PRO_5013908583" evidence="2">
    <location>
        <begin position="25"/>
        <end position="284"/>
    </location>
</feature>
<dbReference type="RefSeq" id="WP_096828799.1">
    <property type="nucleotide sequence ID" value="NZ_NXIB02000116.1"/>
</dbReference>
<accession>A0A2G4EXJ5</accession>
<sequence>MKFRKILAPAVVLAILSVASPVLAQPLTDNFTALVQVGNIPARNLLSSPLMTLMGKFLGVFIGTATFILGSKTYKREQKWKYREFAAQTIKAFEEKLETVNVRKMLNSESQLIDLFPTASHPSNRFIYIDDQTLIKSLENQKDYDEKLQEAQIKYQRELENNNDYPRRKEPKLIQAAIRDNFRSFAESLQLLEAMIQSELVTEDELKPYLKPLFEMIDQASKRELDESSESERCSNILTYLGLDEKQTEPTTVQKSVKSLAARYQPTRLSVKFKKFLKNAFINI</sequence>
<evidence type="ECO:0000313" key="3">
    <source>
        <dbReference type="EMBL" id="PHX54196.1"/>
    </source>
</evidence>
<dbReference type="AlphaFoldDB" id="A0A2G4EXJ5"/>
<organism evidence="3 4">
    <name type="scientific">Tychonema bourrellyi FEM_GT703</name>
    <dbReference type="NCBI Taxonomy" id="2040638"/>
    <lineage>
        <taxon>Bacteria</taxon>
        <taxon>Bacillati</taxon>
        <taxon>Cyanobacteriota</taxon>
        <taxon>Cyanophyceae</taxon>
        <taxon>Oscillatoriophycideae</taxon>
        <taxon>Oscillatoriales</taxon>
        <taxon>Microcoleaceae</taxon>
        <taxon>Tychonema</taxon>
    </lineage>
</organism>
<keyword evidence="4" id="KW-1185">Reference proteome</keyword>
<evidence type="ECO:0000313" key="4">
    <source>
        <dbReference type="Proteomes" id="UP000226442"/>
    </source>
</evidence>
<feature type="transmembrane region" description="Helical" evidence="1">
    <location>
        <begin position="48"/>
        <end position="69"/>
    </location>
</feature>